<evidence type="ECO:0000256" key="4">
    <source>
        <dbReference type="ARBA" id="ARBA00022833"/>
    </source>
</evidence>
<dbReference type="GO" id="GO:0006508">
    <property type="term" value="P:proteolysis"/>
    <property type="evidence" value="ECO:0007669"/>
    <property type="project" value="UniProtKB-KW"/>
</dbReference>
<proteinExistence type="predicted"/>
<gene>
    <name evidence="7" type="ORF">GA0116959_1199</name>
</gene>
<keyword evidence="3" id="KW-0378">Hydrolase</keyword>
<dbReference type="GO" id="GO:0031012">
    <property type="term" value="C:extracellular matrix"/>
    <property type="evidence" value="ECO:0007669"/>
    <property type="project" value="InterPro"/>
</dbReference>
<keyword evidence="4" id="KW-0862">Zinc</keyword>
<dbReference type="Proteomes" id="UP000243661">
    <property type="component" value="Unassembled WGS sequence"/>
</dbReference>
<keyword evidence="2" id="KW-0479">Metal-binding</keyword>
<evidence type="ECO:0000259" key="6">
    <source>
        <dbReference type="Pfam" id="PF00413"/>
    </source>
</evidence>
<evidence type="ECO:0000256" key="5">
    <source>
        <dbReference type="SAM" id="Coils"/>
    </source>
</evidence>
<dbReference type="RefSeq" id="WP_092721132.1">
    <property type="nucleotide sequence ID" value="NZ_FMBK01000019.1"/>
</dbReference>
<evidence type="ECO:0000256" key="2">
    <source>
        <dbReference type="ARBA" id="ARBA00022723"/>
    </source>
</evidence>
<reference evidence="7 8" key="1">
    <citation type="submission" date="2016-08" db="EMBL/GenBank/DDBJ databases">
        <authorList>
            <person name="Seilhamer J.J."/>
        </authorList>
    </citation>
    <scope>NUCLEOTIDE SEQUENCE [LARGE SCALE GENOMIC DNA]</scope>
    <source>
        <strain evidence="7 8">ANC 4874</strain>
    </source>
</reference>
<dbReference type="SUPFAM" id="SSF55486">
    <property type="entry name" value="Metalloproteases ('zincins'), catalytic domain"/>
    <property type="match status" value="1"/>
</dbReference>
<sequence>MTRLLILLGLIMFLLWSNYQSSQHPQLKFNALSDRILHPLDTRLRYRIAEVDPRFGLTITELKLITQQATDIWTQGTGKEAFVYDPKAKLTIHLIYDERQDNSNQRRQQLGHIENNQKVWADKNQNLQQFKQEIDWANTQLDNNKNQLAAQLQQYNQHITEINKNGGIPSSQRDLLIQQRHQLQQDIFLLEQNVNRYNQKIQQLNQQVNELNQMNDQLNHAVDQFNQRFQPRLFDKGAFDGSKIMIYEFSSTADLRLTLAHEFGHALGLQHNHDPQALMFPMMQKQDLQNFKLTSADLALLNAR</sequence>
<dbReference type="InterPro" id="IPR001818">
    <property type="entry name" value="Pept_M10_metallopeptidase"/>
</dbReference>
<evidence type="ECO:0000256" key="1">
    <source>
        <dbReference type="ARBA" id="ARBA00022670"/>
    </source>
</evidence>
<name>A0A1C4GYU2_9GAMM</name>
<dbReference type="InterPro" id="IPR024079">
    <property type="entry name" value="MetalloPept_cat_dom_sf"/>
</dbReference>
<keyword evidence="1" id="KW-0645">Protease</keyword>
<dbReference type="Gene3D" id="3.40.390.10">
    <property type="entry name" value="Collagenase (Catalytic Domain)"/>
    <property type="match status" value="1"/>
</dbReference>
<feature type="domain" description="Peptidase M10 metallopeptidase" evidence="6">
    <location>
        <begin position="43"/>
        <end position="299"/>
    </location>
</feature>
<dbReference type="EMBL" id="FMBK01000019">
    <property type="protein sequence ID" value="SCC73314.1"/>
    <property type="molecule type" value="Genomic_DNA"/>
</dbReference>
<dbReference type="Gene3D" id="1.20.5.340">
    <property type="match status" value="1"/>
</dbReference>
<dbReference type="GO" id="GO:0008270">
    <property type="term" value="F:zinc ion binding"/>
    <property type="evidence" value="ECO:0007669"/>
    <property type="project" value="InterPro"/>
</dbReference>
<evidence type="ECO:0000313" key="8">
    <source>
        <dbReference type="Proteomes" id="UP000243661"/>
    </source>
</evidence>
<feature type="coiled-coil region" evidence="5">
    <location>
        <begin position="127"/>
        <end position="228"/>
    </location>
</feature>
<dbReference type="AlphaFoldDB" id="A0A1C4GYU2"/>
<accession>A0A1C4GYU2</accession>
<dbReference type="GO" id="GO:0004222">
    <property type="term" value="F:metalloendopeptidase activity"/>
    <property type="evidence" value="ECO:0007669"/>
    <property type="project" value="InterPro"/>
</dbReference>
<keyword evidence="5" id="KW-0175">Coiled coil</keyword>
<protein>
    <submittedName>
        <fullName evidence="7">Matrixin</fullName>
    </submittedName>
</protein>
<dbReference type="OrthoDB" id="322519at2"/>
<dbReference type="Pfam" id="PF00413">
    <property type="entry name" value="Peptidase_M10"/>
    <property type="match status" value="1"/>
</dbReference>
<evidence type="ECO:0000256" key="3">
    <source>
        <dbReference type="ARBA" id="ARBA00022801"/>
    </source>
</evidence>
<evidence type="ECO:0000313" key="7">
    <source>
        <dbReference type="EMBL" id="SCC73314.1"/>
    </source>
</evidence>
<organism evidence="7 8">
    <name type="scientific">Acinetobacter albensis</name>
    <dbReference type="NCBI Taxonomy" id="1673609"/>
    <lineage>
        <taxon>Bacteria</taxon>
        <taxon>Pseudomonadati</taxon>
        <taxon>Pseudomonadota</taxon>
        <taxon>Gammaproteobacteria</taxon>
        <taxon>Moraxellales</taxon>
        <taxon>Moraxellaceae</taxon>
        <taxon>Acinetobacter</taxon>
    </lineage>
</organism>